<dbReference type="VEuPathDB" id="FungiDB:H257_14366"/>
<dbReference type="GeneID" id="20816362"/>
<dbReference type="AlphaFoldDB" id="W4FTL3"/>
<dbReference type="EMBL" id="KI913170">
    <property type="protein sequence ID" value="ETV69998.1"/>
    <property type="molecule type" value="Genomic_DNA"/>
</dbReference>
<protein>
    <submittedName>
        <fullName evidence="1">Uncharacterized protein</fullName>
    </submittedName>
</protein>
<accession>W4FTL3</accession>
<proteinExistence type="predicted"/>
<dbReference type="RefSeq" id="XP_009840441.1">
    <property type="nucleotide sequence ID" value="XM_009842139.1"/>
</dbReference>
<organism evidence="1">
    <name type="scientific">Aphanomyces astaci</name>
    <name type="common">Crayfish plague agent</name>
    <dbReference type="NCBI Taxonomy" id="112090"/>
    <lineage>
        <taxon>Eukaryota</taxon>
        <taxon>Sar</taxon>
        <taxon>Stramenopiles</taxon>
        <taxon>Oomycota</taxon>
        <taxon>Saprolegniomycetes</taxon>
        <taxon>Saprolegniales</taxon>
        <taxon>Verrucalvaceae</taxon>
        <taxon>Aphanomyces</taxon>
    </lineage>
</organism>
<name>W4FTL3_APHAT</name>
<gene>
    <name evidence="1" type="ORF">H257_14366</name>
</gene>
<sequence>MHRSVHTVAPSLRVDASVVSAVHTIQPSMLSGDLHACLCGPLMLHRRSPVRRNARQQKSMRILLLLSSDSTRHTAIYTGLPQSVGDSSLLYIPIAWIHDALTWRTKLILQYLAKIGERLPHREQSMTNVTQASMCRIVIACICAPT</sequence>
<reference evidence="1" key="1">
    <citation type="submission" date="2013-12" db="EMBL/GenBank/DDBJ databases">
        <title>The Genome Sequence of Aphanomyces astaci APO3.</title>
        <authorList>
            <consortium name="The Broad Institute Genomics Platform"/>
            <person name="Russ C."/>
            <person name="Tyler B."/>
            <person name="van West P."/>
            <person name="Dieguez-Uribeondo J."/>
            <person name="Young S.K."/>
            <person name="Zeng Q."/>
            <person name="Gargeya S."/>
            <person name="Fitzgerald M."/>
            <person name="Abouelleil A."/>
            <person name="Alvarado L."/>
            <person name="Chapman S.B."/>
            <person name="Gainer-Dewar J."/>
            <person name="Goldberg J."/>
            <person name="Griggs A."/>
            <person name="Gujja S."/>
            <person name="Hansen M."/>
            <person name="Howarth C."/>
            <person name="Imamovic A."/>
            <person name="Ireland A."/>
            <person name="Larimer J."/>
            <person name="McCowan C."/>
            <person name="Murphy C."/>
            <person name="Pearson M."/>
            <person name="Poon T.W."/>
            <person name="Priest M."/>
            <person name="Roberts A."/>
            <person name="Saif S."/>
            <person name="Shea T."/>
            <person name="Sykes S."/>
            <person name="Wortman J."/>
            <person name="Nusbaum C."/>
            <person name="Birren B."/>
        </authorList>
    </citation>
    <scope>NUCLEOTIDE SEQUENCE [LARGE SCALE GENOMIC DNA]</scope>
    <source>
        <strain evidence="1">APO3</strain>
    </source>
</reference>
<evidence type="ECO:0000313" key="1">
    <source>
        <dbReference type="EMBL" id="ETV69998.1"/>
    </source>
</evidence>